<evidence type="ECO:0000256" key="6">
    <source>
        <dbReference type="ARBA" id="ARBA00022722"/>
    </source>
</evidence>
<evidence type="ECO:0000256" key="9">
    <source>
        <dbReference type="ARBA" id="ARBA00022763"/>
    </source>
</evidence>
<evidence type="ECO:0000256" key="19">
    <source>
        <dbReference type="ARBA" id="ARBA00029943"/>
    </source>
</evidence>
<dbReference type="GO" id="GO:0005524">
    <property type="term" value="F:ATP binding"/>
    <property type="evidence" value="ECO:0007669"/>
    <property type="project" value="UniProtKB-KW"/>
</dbReference>
<dbReference type="InterPro" id="IPR052171">
    <property type="entry name" value="NHEJ_LigD"/>
</dbReference>
<evidence type="ECO:0000256" key="11">
    <source>
        <dbReference type="ARBA" id="ARBA00022839"/>
    </source>
</evidence>
<dbReference type="EC" id="6.5.1.1" evidence="2"/>
<evidence type="ECO:0000313" key="23">
    <source>
        <dbReference type="EMBL" id="CCJ52565.1"/>
    </source>
</evidence>
<feature type="region of interest" description="Disordered" evidence="21">
    <location>
        <begin position="505"/>
        <end position="532"/>
    </location>
</feature>
<evidence type="ECO:0000256" key="8">
    <source>
        <dbReference type="ARBA" id="ARBA00022741"/>
    </source>
</evidence>
<keyword evidence="13" id="KW-0239">DNA-directed DNA polymerase</keyword>
<keyword evidence="18" id="KW-0511">Multifunctional enzyme</keyword>
<dbReference type="GO" id="GO:0003677">
    <property type="term" value="F:DNA binding"/>
    <property type="evidence" value="ECO:0007669"/>
    <property type="project" value="UniProtKB-KW"/>
</dbReference>
<keyword evidence="5" id="KW-0548">Nucleotidyltransferase</keyword>
<keyword evidence="7" id="KW-0479">Metal-binding</keyword>
<dbReference type="InterPro" id="IPR012309">
    <property type="entry name" value="DNA_ligase_ATP-dep_C"/>
</dbReference>
<dbReference type="HOGENOM" id="CLU_008325_0_2_4"/>
<keyword evidence="17" id="KW-0464">Manganese</keyword>
<reference evidence="23 24" key="1">
    <citation type="journal article" date="2012" name="BMC Genomics">
        <title>Comparative genomics of the classical Bordetella subspecies: the evolution and exchange of virulence-associated diversity amongst closely related pathogens.</title>
        <authorList>
            <person name="Park J."/>
            <person name="Zhang Y."/>
            <person name="Buboltz A.M."/>
            <person name="Zhang X."/>
            <person name="Schuster S.C."/>
            <person name="Ahuja U."/>
            <person name="Liu M."/>
            <person name="Miller J.F."/>
            <person name="Sebaihia M."/>
            <person name="Bentley S.D."/>
            <person name="Parkhill J."/>
            <person name="Harvill E.T."/>
        </authorList>
    </citation>
    <scope>NUCLEOTIDE SEQUENCE [LARGE SCALE GENOMIC DNA]</scope>
    <source>
        <strain evidence="23 24">253</strain>
    </source>
</reference>
<dbReference type="PANTHER" id="PTHR42705:SF2">
    <property type="entry name" value="BIFUNCTIONAL NON-HOMOLOGOUS END JOINING PROTEIN LIGD"/>
    <property type="match status" value="1"/>
</dbReference>
<dbReference type="KEGG" id="bbh:BN112_0647"/>
<evidence type="ECO:0000256" key="20">
    <source>
        <dbReference type="ARBA" id="ARBA00034003"/>
    </source>
</evidence>
<dbReference type="NCBIfam" id="TIGR02776">
    <property type="entry name" value="NHEJ_ligase_prk"/>
    <property type="match status" value="1"/>
</dbReference>
<dbReference type="GO" id="GO:0004527">
    <property type="term" value="F:exonuclease activity"/>
    <property type="evidence" value="ECO:0007669"/>
    <property type="project" value="UniProtKB-KW"/>
</dbReference>
<dbReference type="Gene3D" id="3.30.1490.70">
    <property type="match status" value="1"/>
</dbReference>
<dbReference type="CDD" id="cd07971">
    <property type="entry name" value="OBF_DNA_ligase_LigD"/>
    <property type="match status" value="1"/>
</dbReference>
<dbReference type="GO" id="GO:0006281">
    <property type="term" value="P:DNA repair"/>
    <property type="evidence" value="ECO:0007669"/>
    <property type="project" value="UniProtKB-KW"/>
</dbReference>
<feature type="compositionally biased region" description="Basic and acidic residues" evidence="21">
    <location>
        <begin position="7"/>
        <end position="16"/>
    </location>
</feature>
<evidence type="ECO:0000259" key="22">
    <source>
        <dbReference type="PROSITE" id="PS50160"/>
    </source>
</evidence>
<dbReference type="PROSITE" id="PS50160">
    <property type="entry name" value="DNA_LIGASE_A3"/>
    <property type="match status" value="1"/>
</dbReference>
<dbReference type="SUPFAM" id="SSF50249">
    <property type="entry name" value="Nucleic acid-binding proteins"/>
    <property type="match status" value="1"/>
</dbReference>
<gene>
    <name evidence="23" type="ORF">BN112_0647</name>
</gene>
<dbReference type="Pfam" id="PF13298">
    <property type="entry name" value="LigD_N"/>
    <property type="match status" value="1"/>
</dbReference>
<comment type="cofactor">
    <cofactor evidence="1">
        <name>Mn(2+)</name>
        <dbReference type="ChEBI" id="CHEBI:29035"/>
    </cofactor>
</comment>
<dbReference type="GO" id="GO:0003887">
    <property type="term" value="F:DNA-directed DNA polymerase activity"/>
    <property type="evidence" value="ECO:0007669"/>
    <property type="project" value="UniProtKB-KW"/>
</dbReference>
<feature type="domain" description="ATP-dependent DNA ligase family profile" evidence="22">
    <location>
        <begin position="300"/>
        <end position="388"/>
    </location>
</feature>
<evidence type="ECO:0000256" key="21">
    <source>
        <dbReference type="SAM" id="MobiDB-lite"/>
    </source>
</evidence>
<evidence type="ECO:0000256" key="15">
    <source>
        <dbReference type="ARBA" id="ARBA00023172"/>
    </source>
</evidence>
<dbReference type="InterPro" id="IPR033651">
    <property type="entry name" value="PaeLigD_Pol-like"/>
</dbReference>
<dbReference type="Gene3D" id="3.30.470.30">
    <property type="entry name" value="DNA ligase/mRNA capping enzyme"/>
    <property type="match status" value="1"/>
</dbReference>
<dbReference type="InterPro" id="IPR014143">
    <property type="entry name" value="NHEJ_ligase_prk"/>
</dbReference>
<name>A0A0C6P035_BORBO</name>
<evidence type="ECO:0000256" key="13">
    <source>
        <dbReference type="ARBA" id="ARBA00022932"/>
    </source>
</evidence>
<dbReference type="EMBL" id="HE965806">
    <property type="protein sequence ID" value="CCJ52565.1"/>
    <property type="molecule type" value="Genomic_DNA"/>
</dbReference>
<dbReference type="Pfam" id="PF04679">
    <property type="entry name" value="DNA_ligase_A_C"/>
    <property type="match status" value="1"/>
</dbReference>
<keyword evidence="8" id="KW-0547">Nucleotide-binding</keyword>
<dbReference type="PANTHER" id="PTHR42705">
    <property type="entry name" value="BIFUNCTIONAL NON-HOMOLOGOUS END JOINING PROTEIN LIGD"/>
    <property type="match status" value="1"/>
</dbReference>
<evidence type="ECO:0000256" key="2">
    <source>
        <dbReference type="ARBA" id="ARBA00012727"/>
    </source>
</evidence>
<dbReference type="GO" id="GO:0003910">
    <property type="term" value="F:DNA ligase (ATP) activity"/>
    <property type="evidence" value="ECO:0007669"/>
    <property type="project" value="UniProtKB-EC"/>
</dbReference>
<evidence type="ECO:0000256" key="3">
    <source>
        <dbReference type="ARBA" id="ARBA00022598"/>
    </source>
</evidence>
<comment type="catalytic activity">
    <reaction evidence="20">
        <text>ATP + (deoxyribonucleotide)n-3'-hydroxyl + 5'-phospho-(deoxyribonucleotide)m = (deoxyribonucleotide)n+m + AMP + diphosphate.</text>
        <dbReference type="EC" id="6.5.1.1"/>
    </reaction>
</comment>
<keyword evidence="11" id="KW-0269">Exonuclease</keyword>
<dbReference type="CDD" id="cd04862">
    <property type="entry name" value="PaeLigD_Pol_like"/>
    <property type="match status" value="1"/>
</dbReference>
<dbReference type="Proteomes" id="UP000007564">
    <property type="component" value="Chromosome"/>
</dbReference>
<dbReference type="Pfam" id="PF21686">
    <property type="entry name" value="LigD_Prim-Pol"/>
    <property type="match status" value="1"/>
</dbReference>
<dbReference type="NCBIfam" id="TIGR02777">
    <property type="entry name" value="LigD_PE_dom"/>
    <property type="match status" value="1"/>
</dbReference>
<evidence type="ECO:0000256" key="1">
    <source>
        <dbReference type="ARBA" id="ARBA00001936"/>
    </source>
</evidence>
<dbReference type="Gene3D" id="3.90.920.10">
    <property type="entry name" value="DNA primase, PRIM domain"/>
    <property type="match status" value="1"/>
</dbReference>
<proteinExistence type="predicted"/>
<dbReference type="InterPro" id="IPR012340">
    <property type="entry name" value="NA-bd_OB-fold"/>
</dbReference>
<dbReference type="InterPro" id="IPR014145">
    <property type="entry name" value="LigD_pol_dom"/>
</dbReference>
<evidence type="ECO:0000256" key="17">
    <source>
        <dbReference type="ARBA" id="ARBA00023211"/>
    </source>
</evidence>
<feature type="compositionally biased region" description="Low complexity" evidence="21">
    <location>
        <begin position="512"/>
        <end position="525"/>
    </location>
</feature>
<evidence type="ECO:0000256" key="14">
    <source>
        <dbReference type="ARBA" id="ARBA00023125"/>
    </source>
</evidence>
<evidence type="ECO:0000256" key="5">
    <source>
        <dbReference type="ARBA" id="ARBA00022695"/>
    </source>
</evidence>
<feature type="region of interest" description="Disordered" evidence="21">
    <location>
        <begin position="162"/>
        <end position="195"/>
    </location>
</feature>
<dbReference type="OrthoDB" id="9802472at2"/>
<evidence type="ECO:0000256" key="10">
    <source>
        <dbReference type="ARBA" id="ARBA00022801"/>
    </source>
</evidence>
<protein>
    <recommendedName>
        <fullName evidence="2">DNA ligase (ATP)</fullName>
        <ecNumber evidence="2">6.5.1.1</ecNumber>
    </recommendedName>
    <alternativeName>
        <fullName evidence="19">NHEJ DNA polymerase</fullName>
    </alternativeName>
</protein>
<keyword evidence="14" id="KW-0238">DNA-binding</keyword>
<keyword evidence="9" id="KW-0227">DNA damage</keyword>
<dbReference type="NCBIfam" id="TIGR02778">
    <property type="entry name" value="ligD_pol"/>
    <property type="match status" value="1"/>
</dbReference>
<feature type="region of interest" description="Disordered" evidence="21">
    <location>
        <begin position="1"/>
        <end position="29"/>
    </location>
</feature>
<dbReference type="InterPro" id="IPR014146">
    <property type="entry name" value="LigD_ligase_dom"/>
</dbReference>
<evidence type="ECO:0000256" key="7">
    <source>
        <dbReference type="ARBA" id="ARBA00022723"/>
    </source>
</evidence>
<evidence type="ECO:0000256" key="16">
    <source>
        <dbReference type="ARBA" id="ARBA00023204"/>
    </source>
</evidence>
<sequence length="820" mass="90086">MTQPLRQYREKRDFRATAEPAGAARRPRAAARASEGLSFVIQRHQARRLHYDFRLEIDGVLVSWAVPKGPSRDPSVKRLAVHVEDHPLEYGGFSGDIPKGQYGAGHVDIWDSGVWIPRGDPRQGLRRGKLHFALRGRRLAGDWVLVRMSGEQDQWLLRKEDDEAAVPGDDAERAPPAPEPAPEHAPAATPRGRRAAMPRTLAPQLATLVDSPPHGPGWSYEVKYDGYRILAACSAGGVRLVSRGNEDWQARMAPLARALGALKLGRGWLDGEVVVLDERGVADFQLLQNALDGQAEGLVFVAFDLPFWNGEDLRALPLQARQERLEDLLREVPEDAPLMLTQRLPVADDTEGKAAWNEACRLSLEGLICKRLDAPYRSGRSQGWLKLKCRPRQEFVIGGYTEPAGARRHLGALLVGLRQGRQLRYAGRVGTGFGAATLRTLGQRLAALRQDAKPFSGDVPRGRGDAAIHWVSPELVAEVNYAGITRDGLLRQASFAGLRADKPASEVRGEVAARPPATKAATPSRRAGDGRAEVAGVRISHPDRLAYREPDYTKLQLAEYYAAIGPHILPHLRQRRVALLRCPDGAGTTCFFQKHLSQSLPAGVRRDGGHLVIESLPGLIALVQYGAIEFHTWGADTRHPDTPDRITLDLDPGPGVAWPAIVEGAQMARLLMQEVGLEPFLKTTGGKGLHLVAPLRPTQPWDTVKDFARALARQLAVALPDRFTANMAKARRERRIFVDYLRNGNGATAVAAFSARARDGAPVSMPLSWDALDAGDDLRGARWNIANALEQARRKPDPWADYAASRRTLGSRMQARLPRD</sequence>
<dbReference type="RefSeq" id="WP_015063837.1">
    <property type="nucleotide sequence ID" value="NC_019382.1"/>
</dbReference>
<keyword evidence="10" id="KW-0378">Hydrolase</keyword>
<keyword evidence="6" id="KW-0540">Nuclease</keyword>
<keyword evidence="4" id="KW-0808">Transferase</keyword>
<keyword evidence="16" id="KW-0234">DNA repair</keyword>
<dbReference type="InterPro" id="IPR014144">
    <property type="entry name" value="LigD_PE_domain"/>
</dbReference>
<dbReference type="Pfam" id="PF01068">
    <property type="entry name" value="DNA_ligase_A_M"/>
    <property type="match status" value="1"/>
</dbReference>
<keyword evidence="15" id="KW-0233">DNA recombination</keyword>
<organism evidence="23 24">
    <name type="scientific">Bordetella bronchiseptica 253</name>
    <dbReference type="NCBI Taxonomy" id="568707"/>
    <lineage>
        <taxon>Bacteria</taxon>
        <taxon>Pseudomonadati</taxon>
        <taxon>Pseudomonadota</taxon>
        <taxon>Betaproteobacteria</taxon>
        <taxon>Burkholderiales</taxon>
        <taxon>Alcaligenaceae</taxon>
        <taxon>Bordetella</taxon>
    </lineage>
</organism>
<keyword evidence="3 23" id="KW-0436">Ligase</keyword>
<dbReference type="GO" id="GO:0046872">
    <property type="term" value="F:metal ion binding"/>
    <property type="evidence" value="ECO:0007669"/>
    <property type="project" value="UniProtKB-KW"/>
</dbReference>
<dbReference type="AlphaFoldDB" id="A0A0C6P035"/>
<dbReference type="GO" id="GO:0006310">
    <property type="term" value="P:DNA recombination"/>
    <property type="evidence" value="ECO:0007669"/>
    <property type="project" value="UniProtKB-KW"/>
</dbReference>
<evidence type="ECO:0000256" key="4">
    <source>
        <dbReference type="ARBA" id="ARBA00022679"/>
    </source>
</evidence>
<keyword evidence="12" id="KW-0067">ATP-binding</keyword>
<dbReference type="InterPro" id="IPR012310">
    <property type="entry name" value="DNA_ligase_ATP-dep_cent"/>
</dbReference>
<accession>A0A0C6P035</accession>
<evidence type="ECO:0000256" key="18">
    <source>
        <dbReference type="ARBA" id="ARBA00023268"/>
    </source>
</evidence>
<evidence type="ECO:0000313" key="24">
    <source>
        <dbReference type="Proteomes" id="UP000007564"/>
    </source>
</evidence>
<dbReference type="CDD" id="cd07906">
    <property type="entry name" value="Adenylation_DNA_ligase_LigD_LigC"/>
    <property type="match status" value="1"/>
</dbReference>
<dbReference type="NCBIfam" id="TIGR02779">
    <property type="entry name" value="NHEJ_ligase_lig"/>
    <property type="match status" value="1"/>
</dbReference>
<evidence type="ECO:0000256" key="12">
    <source>
        <dbReference type="ARBA" id="ARBA00022840"/>
    </source>
</evidence>
<dbReference type="Gene3D" id="2.40.50.140">
    <property type="entry name" value="Nucleic acid-binding proteins"/>
    <property type="match status" value="1"/>
</dbReference>
<dbReference type="SUPFAM" id="SSF56091">
    <property type="entry name" value="DNA ligase/mRNA capping enzyme, catalytic domain"/>
    <property type="match status" value="1"/>
</dbReference>